<sequence>MSSTEIILDPEHLASTSRRLCETFAIPFLHPFQIQTGQNILQKHSTILDVPTGSGKTLAFFYALFYHWWPGNTERDSCQKKIIVIISPLVALMQAQIYSQGRTLIGDDAGGADCPRRLGVDGNAWVLGPAVSVSESELASLSMKNVVLEDVSKAFESFKSTSPETKLTRDWSESRLVI</sequence>
<dbReference type="OrthoDB" id="10261556at2759"/>
<proteinExistence type="predicted"/>
<dbReference type="AlphaFoldDB" id="B0DPT8"/>
<keyword evidence="3" id="KW-1185">Reference proteome</keyword>
<dbReference type="GO" id="GO:0003676">
    <property type="term" value="F:nucleic acid binding"/>
    <property type="evidence" value="ECO:0007669"/>
    <property type="project" value="InterPro"/>
</dbReference>
<dbReference type="InterPro" id="IPR027417">
    <property type="entry name" value="P-loop_NTPase"/>
</dbReference>
<feature type="domain" description="DEAD/DEAH-box helicase" evidence="1">
    <location>
        <begin position="31"/>
        <end position="100"/>
    </location>
</feature>
<dbReference type="Proteomes" id="UP000001194">
    <property type="component" value="Unassembled WGS sequence"/>
</dbReference>
<dbReference type="Pfam" id="PF00270">
    <property type="entry name" value="DEAD"/>
    <property type="match status" value="1"/>
</dbReference>
<protein>
    <submittedName>
        <fullName evidence="2">Predicted protein</fullName>
    </submittedName>
</protein>
<accession>B0DPT8</accession>
<name>B0DPT8_LACBS</name>
<dbReference type="EMBL" id="DS547124">
    <property type="protein sequence ID" value="EDR03512.1"/>
    <property type="molecule type" value="Genomic_DNA"/>
</dbReference>
<dbReference type="RefSeq" id="XP_001885968.1">
    <property type="nucleotide sequence ID" value="XM_001885933.1"/>
</dbReference>
<organism evidence="3">
    <name type="scientific">Laccaria bicolor (strain S238N-H82 / ATCC MYA-4686)</name>
    <name type="common">Bicoloured deceiver</name>
    <name type="synonym">Laccaria laccata var. bicolor</name>
    <dbReference type="NCBI Taxonomy" id="486041"/>
    <lineage>
        <taxon>Eukaryota</taxon>
        <taxon>Fungi</taxon>
        <taxon>Dikarya</taxon>
        <taxon>Basidiomycota</taxon>
        <taxon>Agaricomycotina</taxon>
        <taxon>Agaricomycetes</taxon>
        <taxon>Agaricomycetidae</taxon>
        <taxon>Agaricales</taxon>
        <taxon>Agaricineae</taxon>
        <taxon>Hydnangiaceae</taxon>
        <taxon>Laccaria</taxon>
    </lineage>
</organism>
<dbReference type="GeneID" id="6081515"/>
<dbReference type="InParanoid" id="B0DPT8"/>
<dbReference type="KEGG" id="lbc:LACBIDRAFT_331551"/>
<evidence type="ECO:0000313" key="3">
    <source>
        <dbReference type="Proteomes" id="UP000001194"/>
    </source>
</evidence>
<reference evidence="2 3" key="1">
    <citation type="journal article" date="2008" name="Nature">
        <title>The genome of Laccaria bicolor provides insights into mycorrhizal symbiosis.</title>
        <authorList>
            <person name="Martin F."/>
            <person name="Aerts A."/>
            <person name="Ahren D."/>
            <person name="Brun A."/>
            <person name="Danchin E.G.J."/>
            <person name="Duchaussoy F."/>
            <person name="Gibon J."/>
            <person name="Kohler A."/>
            <person name="Lindquist E."/>
            <person name="Pereda V."/>
            <person name="Salamov A."/>
            <person name="Shapiro H.J."/>
            <person name="Wuyts J."/>
            <person name="Blaudez D."/>
            <person name="Buee M."/>
            <person name="Brokstein P."/>
            <person name="Canbaeck B."/>
            <person name="Cohen D."/>
            <person name="Courty P.E."/>
            <person name="Coutinho P.M."/>
            <person name="Delaruelle C."/>
            <person name="Detter J.C."/>
            <person name="Deveau A."/>
            <person name="DiFazio S."/>
            <person name="Duplessis S."/>
            <person name="Fraissinet-Tachet L."/>
            <person name="Lucic E."/>
            <person name="Frey-Klett P."/>
            <person name="Fourrey C."/>
            <person name="Feussner I."/>
            <person name="Gay G."/>
            <person name="Grimwood J."/>
            <person name="Hoegger P.J."/>
            <person name="Jain P."/>
            <person name="Kilaru S."/>
            <person name="Labbe J."/>
            <person name="Lin Y.C."/>
            <person name="Legue V."/>
            <person name="Le Tacon F."/>
            <person name="Marmeisse R."/>
            <person name="Melayah D."/>
            <person name="Montanini B."/>
            <person name="Muratet M."/>
            <person name="Nehls U."/>
            <person name="Niculita-Hirzel H."/>
            <person name="Oudot-Le Secq M.P."/>
            <person name="Peter M."/>
            <person name="Quesneville H."/>
            <person name="Rajashekar B."/>
            <person name="Reich M."/>
            <person name="Rouhier N."/>
            <person name="Schmutz J."/>
            <person name="Yin T."/>
            <person name="Chalot M."/>
            <person name="Henrissat B."/>
            <person name="Kuees U."/>
            <person name="Lucas S."/>
            <person name="Van de Peer Y."/>
            <person name="Podila G.K."/>
            <person name="Polle A."/>
            <person name="Pukkila P.J."/>
            <person name="Richardson P.M."/>
            <person name="Rouze P."/>
            <person name="Sanders I.R."/>
            <person name="Stajich J.E."/>
            <person name="Tunlid A."/>
            <person name="Tuskan G."/>
            <person name="Grigoriev I.V."/>
        </authorList>
    </citation>
    <scope>NUCLEOTIDE SEQUENCE [LARGE SCALE GENOMIC DNA]</scope>
    <source>
        <strain evidence="3">S238N-H82 / ATCC MYA-4686</strain>
    </source>
</reference>
<dbReference type="InterPro" id="IPR011545">
    <property type="entry name" value="DEAD/DEAH_box_helicase_dom"/>
</dbReference>
<dbReference type="Gene3D" id="3.40.50.300">
    <property type="entry name" value="P-loop containing nucleotide triphosphate hydrolases"/>
    <property type="match status" value="1"/>
</dbReference>
<gene>
    <name evidence="2" type="ORF">LACBIDRAFT_331551</name>
</gene>
<evidence type="ECO:0000313" key="2">
    <source>
        <dbReference type="EMBL" id="EDR03512.1"/>
    </source>
</evidence>
<dbReference type="SUPFAM" id="SSF52540">
    <property type="entry name" value="P-loop containing nucleoside triphosphate hydrolases"/>
    <property type="match status" value="1"/>
</dbReference>
<evidence type="ECO:0000259" key="1">
    <source>
        <dbReference type="Pfam" id="PF00270"/>
    </source>
</evidence>
<dbReference type="HOGENOM" id="CLU_1510869_0_0_1"/>
<dbReference type="GO" id="GO:0005524">
    <property type="term" value="F:ATP binding"/>
    <property type="evidence" value="ECO:0007669"/>
    <property type="project" value="InterPro"/>
</dbReference>